<dbReference type="InterPro" id="IPR015943">
    <property type="entry name" value="WD40/YVTN_repeat-like_dom_sf"/>
</dbReference>
<comment type="similarity">
    <text evidence="6">Belongs to the WD repeat WDR6 family.</text>
</comment>
<feature type="region of interest" description="Disordered" evidence="8">
    <location>
        <begin position="129"/>
        <end position="151"/>
    </location>
</feature>
<evidence type="ECO:0000256" key="6">
    <source>
        <dbReference type="ARBA" id="ARBA00038255"/>
    </source>
</evidence>
<evidence type="ECO:0000313" key="9">
    <source>
        <dbReference type="EMBL" id="TNY22183.1"/>
    </source>
</evidence>
<keyword evidence="4" id="KW-0819">tRNA processing</keyword>
<comment type="caution">
    <text evidence="9">The sequence shown here is derived from an EMBL/GenBank/DDBJ whole genome shotgun (WGS) entry which is preliminary data.</text>
</comment>
<dbReference type="SUPFAM" id="SSF82171">
    <property type="entry name" value="DPP6 N-terminal domain-like"/>
    <property type="match status" value="1"/>
</dbReference>
<feature type="region of interest" description="Disordered" evidence="8">
    <location>
        <begin position="273"/>
        <end position="292"/>
    </location>
</feature>
<dbReference type="PANTHER" id="PTHR14344:SF3">
    <property type="entry name" value="WD REPEAT-CONTAINING PROTEIN 6"/>
    <property type="match status" value="1"/>
</dbReference>
<dbReference type="STRING" id="5288.A0A5C5FZC0"/>
<accession>A0A5C5FZC0</accession>
<dbReference type="GO" id="GO:0005737">
    <property type="term" value="C:cytoplasm"/>
    <property type="evidence" value="ECO:0007669"/>
    <property type="project" value="UniProtKB-SubCell"/>
</dbReference>
<reference evidence="9 10" key="1">
    <citation type="submission" date="2019-03" db="EMBL/GenBank/DDBJ databases">
        <title>Rhodosporidium diobovatum UCD-FST 08-225 genome sequencing, assembly, and annotation.</title>
        <authorList>
            <person name="Fakankun I.U."/>
            <person name="Fristensky B."/>
            <person name="Levin D.B."/>
        </authorList>
    </citation>
    <scope>NUCLEOTIDE SEQUENCE [LARGE SCALE GENOMIC DNA]</scope>
    <source>
        <strain evidence="9 10">UCD-FST 08-225</strain>
    </source>
</reference>
<evidence type="ECO:0000256" key="5">
    <source>
        <dbReference type="ARBA" id="ARBA00022737"/>
    </source>
</evidence>
<dbReference type="InterPro" id="IPR001680">
    <property type="entry name" value="WD40_rpt"/>
</dbReference>
<organism evidence="9 10">
    <name type="scientific">Rhodotorula diobovata</name>
    <dbReference type="NCBI Taxonomy" id="5288"/>
    <lineage>
        <taxon>Eukaryota</taxon>
        <taxon>Fungi</taxon>
        <taxon>Dikarya</taxon>
        <taxon>Basidiomycota</taxon>
        <taxon>Pucciniomycotina</taxon>
        <taxon>Microbotryomycetes</taxon>
        <taxon>Sporidiobolales</taxon>
        <taxon>Sporidiobolaceae</taxon>
        <taxon>Rhodotorula</taxon>
    </lineage>
</organism>
<protein>
    <submittedName>
        <fullName evidence="9">WD40-repeat-containing domain protein</fullName>
    </submittedName>
</protein>
<evidence type="ECO:0000313" key="10">
    <source>
        <dbReference type="Proteomes" id="UP000311382"/>
    </source>
</evidence>
<dbReference type="OrthoDB" id="5594999at2759"/>
<dbReference type="InterPro" id="IPR051973">
    <property type="entry name" value="tRNA_Anticodon_Mtase-Reg"/>
</dbReference>
<evidence type="ECO:0000256" key="4">
    <source>
        <dbReference type="ARBA" id="ARBA00022694"/>
    </source>
</evidence>
<dbReference type="Gene3D" id="2.130.10.10">
    <property type="entry name" value="YVTN repeat-like/Quinoprotein amine dehydrogenase"/>
    <property type="match status" value="2"/>
</dbReference>
<evidence type="ECO:0000256" key="8">
    <source>
        <dbReference type="SAM" id="MobiDB-lite"/>
    </source>
</evidence>
<sequence length="1145" mass="120132">MPRPRLRTAQVTDRAALSCPVTALAAIPDTDCVLIGSGRQLSLVSLNSTRWPRRTWTVFRRDRIHRIALADTSEAAGEPTRRALVVGGKEAVLVELSLNGTGAGLELDDLVLLSTLHNSIHVYSLALAPPPDPSPSSPAPPGTLPPTRPSYTLHAAQRPTLWCTRFDRAHYRSSAGGERAEDERDEPAIRFAGGSLWGDTFLWDVGTAGRTASKARQVASVAERMSEIGVEETLRRLAGHKGAVFTAAFSPCTRFLVTGSDDRTLRVWNLAHLPPPSPTSPSTPSAAHGAQPNPHVTLWGHSARVWRAVFLPASHPPCSSSSPLVNDDMGSDTAPGDDLRIASVAEDGTARVWRVSRSALSPSCASPSLSARPAPREDAHSLLATFREGHDGRSLWAVEGAVLRPDAESGRGTEVLLTGGADGAVRSWVTLPGNESLRPRGRGEAAGARRKKGGKVKAFVAAPGVEGDLVVTLRDDGSFAVPSPPSAGAPSTLLTAREPFHTSPAWAGPAWTLLAFSNRGSFLRARLSPGGELVGEVMDLTMSVRPALVALGALSEEDLDRKLRVAVWDRAAWRVVLLEVDLSSAAAQTALVLVAALALPPGAPHAPTALRLLTPSLLLVGTASGSLVLYATLPGAHTDTSAQSTLERLGGLEQLHSDGIADLSVRSSSGDEQQWLITSVGKDGARCVTHVEVRLEDERQRATFEVRDDRVLSKGSLDEVIDAGGPQEQYLAHSEGRAVVLDHLGQQLQLQSVPAAASVLSPILRPGLHGREIRAVEVATMGEQGDALVATAAENGVLSVSKLHPNEDRLEPLWTARHLPSALKALAWSPLSSSAPSSSSPPALTRVLFACGAQELLLAFSVSCSAGQGALEVRPVGQVGGEGGEVRAMDFAVVPAAAGAHAVAVGYSDGSLRVWRHDASASTLTLVARSQETSKCVLAVEVVEVEVKEGERRWVVATGASDGLLALHDLTRFVSPSLLPVRPARSDATPHLDSINALSLHVIGPTLLVATGGDDNALCVSSLALSFSLETASSEVALLAQVVGQASLPDAHASTIQGLDFLSSTLLASSSVEQRLNLYSLSSSKRAEDGAVTAEPELTLCDSTTLDVADCGAQAVLPLPDARWTVVVAGIGAEAVEVRARGDEL</sequence>
<evidence type="ECO:0000256" key="2">
    <source>
        <dbReference type="ARBA" id="ARBA00022490"/>
    </source>
</evidence>
<keyword evidence="5" id="KW-0677">Repeat</keyword>
<evidence type="ECO:0000256" key="7">
    <source>
        <dbReference type="PROSITE-ProRule" id="PRU00221"/>
    </source>
</evidence>
<dbReference type="PROSITE" id="PS50294">
    <property type="entry name" value="WD_REPEATS_REGION"/>
    <property type="match status" value="1"/>
</dbReference>
<evidence type="ECO:0000256" key="3">
    <source>
        <dbReference type="ARBA" id="ARBA00022574"/>
    </source>
</evidence>
<feature type="compositionally biased region" description="Pro residues" evidence="8">
    <location>
        <begin position="129"/>
        <end position="148"/>
    </location>
</feature>
<dbReference type="Pfam" id="PF00400">
    <property type="entry name" value="WD40"/>
    <property type="match status" value="1"/>
</dbReference>
<dbReference type="AlphaFoldDB" id="A0A5C5FZC0"/>
<dbReference type="Proteomes" id="UP000311382">
    <property type="component" value="Unassembled WGS sequence"/>
</dbReference>
<dbReference type="EMBL" id="SOZI01000029">
    <property type="protein sequence ID" value="TNY22183.1"/>
    <property type="molecule type" value="Genomic_DNA"/>
</dbReference>
<dbReference type="SMART" id="SM00320">
    <property type="entry name" value="WD40"/>
    <property type="match status" value="7"/>
</dbReference>
<keyword evidence="3 7" id="KW-0853">WD repeat</keyword>
<evidence type="ECO:0000256" key="1">
    <source>
        <dbReference type="ARBA" id="ARBA00004496"/>
    </source>
</evidence>
<keyword evidence="10" id="KW-1185">Reference proteome</keyword>
<keyword evidence="2" id="KW-0963">Cytoplasm</keyword>
<dbReference type="SUPFAM" id="SSF50978">
    <property type="entry name" value="WD40 repeat-like"/>
    <property type="match status" value="1"/>
</dbReference>
<comment type="subcellular location">
    <subcellularLocation>
        <location evidence="1">Cytoplasm</location>
    </subcellularLocation>
</comment>
<dbReference type="InterPro" id="IPR036322">
    <property type="entry name" value="WD40_repeat_dom_sf"/>
</dbReference>
<name>A0A5C5FZC0_9BASI</name>
<dbReference type="InterPro" id="IPR019775">
    <property type="entry name" value="WD40_repeat_CS"/>
</dbReference>
<feature type="repeat" description="WD" evidence="7">
    <location>
        <begin position="237"/>
        <end position="270"/>
    </location>
</feature>
<dbReference type="GO" id="GO:0030488">
    <property type="term" value="P:tRNA methylation"/>
    <property type="evidence" value="ECO:0007669"/>
    <property type="project" value="TreeGrafter"/>
</dbReference>
<gene>
    <name evidence="9" type="ORF">DMC30DRAFT_415300</name>
</gene>
<proteinExistence type="inferred from homology"/>
<dbReference type="PANTHER" id="PTHR14344">
    <property type="entry name" value="WD REPEAT PROTEIN"/>
    <property type="match status" value="1"/>
</dbReference>
<dbReference type="PROSITE" id="PS00678">
    <property type="entry name" value="WD_REPEATS_1"/>
    <property type="match status" value="1"/>
</dbReference>
<dbReference type="PROSITE" id="PS50082">
    <property type="entry name" value="WD_REPEATS_2"/>
    <property type="match status" value="1"/>
</dbReference>